<sequence length="105" mass="12272">MQQQPWPKPYAAAPTIIDVETEKALQAFQEPVEKQDKTRKTEENTRPSQLVMKEGDRKYHIRPIRLSGTAEQTSSAEKKKARQRTRKLQQNEKKREIILVEPQFG</sequence>
<organism evidence="2 3">
    <name type="scientific">Potamilus streckersoni</name>
    <dbReference type="NCBI Taxonomy" id="2493646"/>
    <lineage>
        <taxon>Eukaryota</taxon>
        <taxon>Metazoa</taxon>
        <taxon>Spiralia</taxon>
        <taxon>Lophotrochozoa</taxon>
        <taxon>Mollusca</taxon>
        <taxon>Bivalvia</taxon>
        <taxon>Autobranchia</taxon>
        <taxon>Heteroconchia</taxon>
        <taxon>Palaeoheterodonta</taxon>
        <taxon>Unionida</taxon>
        <taxon>Unionoidea</taxon>
        <taxon>Unionidae</taxon>
        <taxon>Ambleminae</taxon>
        <taxon>Lampsilini</taxon>
        <taxon>Potamilus</taxon>
    </lineage>
</organism>
<evidence type="ECO:0000256" key="1">
    <source>
        <dbReference type="SAM" id="MobiDB-lite"/>
    </source>
</evidence>
<dbReference type="AlphaFoldDB" id="A0AAE0S030"/>
<name>A0AAE0S030_9BIVA</name>
<keyword evidence="3" id="KW-1185">Reference proteome</keyword>
<feature type="compositionally biased region" description="Basic and acidic residues" evidence="1">
    <location>
        <begin position="31"/>
        <end position="45"/>
    </location>
</feature>
<dbReference type="EMBL" id="JAEAOA010002087">
    <property type="protein sequence ID" value="KAK3582806.1"/>
    <property type="molecule type" value="Genomic_DNA"/>
</dbReference>
<proteinExistence type="predicted"/>
<gene>
    <name evidence="2" type="ORF">CHS0354_035744</name>
</gene>
<accession>A0AAE0S030</accession>
<evidence type="ECO:0000313" key="2">
    <source>
        <dbReference type="EMBL" id="KAK3582806.1"/>
    </source>
</evidence>
<feature type="compositionally biased region" description="Basic and acidic residues" evidence="1">
    <location>
        <begin position="89"/>
        <end position="98"/>
    </location>
</feature>
<reference evidence="2" key="1">
    <citation type="journal article" date="2021" name="Genome Biol. Evol.">
        <title>A High-Quality Reference Genome for a Parasitic Bivalve with Doubly Uniparental Inheritance (Bivalvia: Unionida).</title>
        <authorList>
            <person name="Smith C.H."/>
        </authorList>
    </citation>
    <scope>NUCLEOTIDE SEQUENCE</scope>
    <source>
        <strain evidence="2">CHS0354</strain>
    </source>
</reference>
<reference evidence="2" key="3">
    <citation type="submission" date="2023-05" db="EMBL/GenBank/DDBJ databases">
        <authorList>
            <person name="Smith C.H."/>
        </authorList>
    </citation>
    <scope>NUCLEOTIDE SEQUENCE</scope>
    <source>
        <strain evidence="2">CHS0354</strain>
        <tissue evidence="2">Mantle</tissue>
    </source>
</reference>
<evidence type="ECO:0000313" key="3">
    <source>
        <dbReference type="Proteomes" id="UP001195483"/>
    </source>
</evidence>
<reference evidence="2" key="2">
    <citation type="journal article" date="2021" name="Genome Biol. Evol.">
        <title>Developing a high-quality reference genome for a parasitic bivalve with doubly uniparental inheritance (Bivalvia: Unionida).</title>
        <authorList>
            <person name="Smith C.H."/>
        </authorList>
    </citation>
    <scope>NUCLEOTIDE SEQUENCE</scope>
    <source>
        <strain evidence="2">CHS0354</strain>
        <tissue evidence="2">Mantle</tissue>
    </source>
</reference>
<feature type="region of interest" description="Disordered" evidence="1">
    <location>
        <begin position="29"/>
        <end position="105"/>
    </location>
</feature>
<comment type="caution">
    <text evidence="2">The sequence shown here is derived from an EMBL/GenBank/DDBJ whole genome shotgun (WGS) entry which is preliminary data.</text>
</comment>
<dbReference type="Proteomes" id="UP001195483">
    <property type="component" value="Unassembled WGS sequence"/>
</dbReference>
<protein>
    <submittedName>
        <fullName evidence="2">Uncharacterized protein</fullName>
    </submittedName>
</protein>